<keyword evidence="2" id="KW-1185">Reference proteome</keyword>
<protein>
    <submittedName>
        <fullName evidence="1">Uncharacterized protein</fullName>
    </submittedName>
</protein>
<proteinExistence type="predicted"/>
<dbReference type="AlphaFoldDB" id="A0A4U6X0Y0"/>
<organism evidence="1 2">
    <name type="scientific">Colletotrichum tanaceti</name>
    <dbReference type="NCBI Taxonomy" id="1306861"/>
    <lineage>
        <taxon>Eukaryota</taxon>
        <taxon>Fungi</taxon>
        <taxon>Dikarya</taxon>
        <taxon>Ascomycota</taxon>
        <taxon>Pezizomycotina</taxon>
        <taxon>Sordariomycetes</taxon>
        <taxon>Hypocreomycetidae</taxon>
        <taxon>Glomerellales</taxon>
        <taxon>Glomerellaceae</taxon>
        <taxon>Colletotrichum</taxon>
        <taxon>Colletotrichum destructivum species complex</taxon>
    </lineage>
</organism>
<dbReference type="EMBL" id="PJEX01000721">
    <property type="protein sequence ID" value="TKW48795.1"/>
    <property type="molecule type" value="Genomic_DNA"/>
</dbReference>
<name>A0A4U6X0Y0_9PEZI</name>
<evidence type="ECO:0000313" key="1">
    <source>
        <dbReference type="EMBL" id="TKW48795.1"/>
    </source>
</evidence>
<gene>
    <name evidence="1" type="ORF">CTA1_1034</name>
</gene>
<comment type="caution">
    <text evidence="1">The sequence shown here is derived from an EMBL/GenBank/DDBJ whole genome shotgun (WGS) entry which is preliminary data.</text>
</comment>
<sequence>MQEEFMRFNGNVLKLGGVQPTGNLPHDNLGRHVLGATLEADQGRGRLGAVLQLLDHVVRVLLAAAAGLPAPVQPLAEALLPADDLGPGALVEEVVNRHHGLDGGDIGVGVALAQQGVVHLLGRRILPVAIAGALWYRRRLALGGQGDGLVLGGGLGELLEHVVQRVDLLEEALGLGLLGLVVGYGTRRWRKRGRLPLVVGDGAC</sequence>
<evidence type="ECO:0000313" key="2">
    <source>
        <dbReference type="Proteomes" id="UP000310108"/>
    </source>
</evidence>
<accession>A0A4U6X0Y0</accession>
<dbReference type="Proteomes" id="UP000310108">
    <property type="component" value="Unassembled WGS sequence"/>
</dbReference>
<reference evidence="1 2" key="1">
    <citation type="journal article" date="2019" name="PLoS ONE">
        <title>Comparative genome analysis indicates high evolutionary potential of pathogenicity genes in Colletotrichum tanaceti.</title>
        <authorList>
            <person name="Lelwala R.V."/>
            <person name="Korhonen P.K."/>
            <person name="Young N.D."/>
            <person name="Scott J.B."/>
            <person name="Ades P.A."/>
            <person name="Gasser R.B."/>
            <person name="Taylor P.W.J."/>
        </authorList>
    </citation>
    <scope>NUCLEOTIDE SEQUENCE [LARGE SCALE GENOMIC DNA]</scope>
    <source>
        <strain evidence="1">BRIP57314</strain>
    </source>
</reference>